<keyword evidence="2" id="KW-1185">Reference proteome</keyword>
<organism evidence="1 2">
    <name type="scientific">Achaetomium macrosporum</name>
    <dbReference type="NCBI Taxonomy" id="79813"/>
    <lineage>
        <taxon>Eukaryota</taxon>
        <taxon>Fungi</taxon>
        <taxon>Dikarya</taxon>
        <taxon>Ascomycota</taxon>
        <taxon>Pezizomycotina</taxon>
        <taxon>Sordariomycetes</taxon>
        <taxon>Sordariomycetidae</taxon>
        <taxon>Sordariales</taxon>
        <taxon>Chaetomiaceae</taxon>
        <taxon>Achaetomium</taxon>
    </lineage>
</organism>
<reference evidence="1" key="1">
    <citation type="journal article" date="2023" name="Mol. Phylogenet. Evol.">
        <title>Genome-scale phylogeny and comparative genomics of the fungal order Sordariales.</title>
        <authorList>
            <person name="Hensen N."/>
            <person name="Bonometti L."/>
            <person name="Westerberg I."/>
            <person name="Brannstrom I.O."/>
            <person name="Guillou S."/>
            <person name="Cros-Aarteil S."/>
            <person name="Calhoun S."/>
            <person name="Haridas S."/>
            <person name="Kuo A."/>
            <person name="Mondo S."/>
            <person name="Pangilinan J."/>
            <person name="Riley R."/>
            <person name="LaButti K."/>
            <person name="Andreopoulos B."/>
            <person name="Lipzen A."/>
            <person name="Chen C."/>
            <person name="Yan M."/>
            <person name="Daum C."/>
            <person name="Ng V."/>
            <person name="Clum A."/>
            <person name="Steindorff A."/>
            <person name="Ohm R.A."/>
            <person name="Martin F."/>
            <person name="Silar P."/>
            <person name="Natvig D.O."/>
            <person name="Lalanne C."/>
            <person name="Gautier V."/>
            <person name="Ament-Velasquez S.L."/>
            <person name="Kruys A."/>
            <person name="Hutchinson M.I."/>
            <person name="Powell A.J."/>
            <person name="Barry K."/>
            <person name="Miller A.N."/>
            <person name="Grigoriev I.V."/>
            <person name="Debuchy R."/>
            <person name="Gladieux P."/>
            <person name="Hiltunen Thoren M."/>
            <person name="Johannesson H."/>
        </authorList>
    </citation>
    <scope>NUCLEOTIDE SEQUENCE</scope>
    <source>
        <strain evidence="1">CBS 532.94</strain>
    </source>
</reference>
<sequence>MSTHLEKGSAVGFARQLFSGSEDSKQLEAIMLRLGREKTDLAISLSLVNVGLAVVVNTEAVWRMHSLLKGLLGQDGGLKLAQVIKSRLSDVDDNGTLALGGDDLQAIAEISASRDAGVPGQKVRIIQDNTALMNALQVNTPVGQDIWKDVDIPRIERNLADRNAAQFNYPIDSNTFLAALQLKYKVAGN</sequence>
<comment type="caution">
    <text evidence="1">The sequence shown here is derived from an EMBL/GenBank/DDBJ whole genome shotgun (WGS) entry which is preliminary data.</text>
</comment>
<evidence type="ECO:0000313" key="1">
    <source>
        <dbReference type="EMBL" id="KAK4236087.1"/>
    </source>
</evidence>
<reference evidence="1" key="2">
    <citation type="submission" date="2023-05" db="EMBL/GenBank/DDBJ databases">
        <authorList>
            <consortium name="Lawrence Berkeley National Laboratory"/>
            <person name="Steindorff A."/>
            <person name="Hensen N."/>
            <person name="Bonometti L."/>
            <person name="Westerberg I."/>
            <person name="Brannstrom I.O."/>
            <person name="Guillou S."/>
            <person name="Cros-Aarteil S."/>
            <person name="Calhoun S."/>
            <person name="Haridas S."/>
            <person name="Kuo A."/>
            <person name="Mondo S."/>
            <person name="Pangilinan J."/>
            <person name="Riley R."/>
            <person name="Labutti K."/>
            <person name="Andreopoulos B."/>
            <person name="Lipzen A."/>
            <person name="Chen C."/>
            <person name="Yanf M."/>
            <person name="Daum C."/>
            <person name="Ng V."/>
            <person name="Clum A."/>
            <person name="Ohm R."/>
            <person name="Martin F."/>
            <person name="Silar P."/>
            <person name="Natvig D."/>
            <person name="Lalanne C."/>
            <person name="Gautier V."/>
            <person name="Ament-Velasquez S.L."/>
            <person name="Kruys A."/>
            <person name="Hutchinson M.I."/>
            <person name="Powell A.J."/>
            <person name="Barry K."/>
            <person name="Miller A.N."/>
            <person name="Grigoriev I.V."/>
            <person name="Debuchy R."/>
            <person name="Gladieux P."/>
            <person name="Thoren M.H."/>
            <person name="Johannesson H."/>
        </authorList>
    </citation>
    <scope>NUCLEOTIDE SEQUENCE</scope>
    <source>
        <strain evidence="1">CBS 532.94</strain>
    </source>
</reference>
<evidence type="ECO:0000313" key="2">
    <source>
        <dbReference type="Proteomes" id="UP001303760"/>
    </source>
</evidence>
<gene>
    <name evidence="1" type="ORF">C8A03DRAFT_36034</name>
</gene>
<protein>
    <submittedName>
        <fullName evidence="1">Uncharacterized protein</fullName>
    </submittedName>
</protein>
<dbReference type="EMBL" id="MU860215">
    <property type="protein sequence ID" value="KAK4236087.1"/>
    <property type="molecule type" value="Genomic_DNA"/>
</dbReference>
<accession>A0AAN7H984</accession>
<name>A0AAN7H984_9PEZI</name>
<proteinExistence type="predicted"/>
<dbReference type="AlphaFoldDB" id="A0AAN7H984"/>
<dbReference type="Proteomes" id="UP001303760">
    <property type="component" value="Unassembled WGS sequence"/>
</dbReference>